<gene>
    <name evidence="2" type="ORF">VSA01S_22680</name>
</gene>
<dbReference type="Gene3D" id="3.40.50.300">
    <property type="entry name" value="P-loop containing nucleotide triphosphate hydrolases"/>
    <property type="match status" value="1"/>
</dbReference>
<dbReference type="EMBL" id="BJXJ01000020">
    <property type="protein sequence ID" value="GEM76156.1"/>
    <property type="molecule type" value="Genomic_DNA"/>
</dbReference>
<feature type="domain" description="KAP NTPase" evidence="1">
    <location>
        <begin position="15"/>
        <end position="79"/>
    </location>
</feature>
<dbReference type="Pfam" id="PF07693">
    <property type="entry name" value="KAP_NTPase"/>
    <property type="match status" value="1"/>
</dbReference>
<reference evidence="2 3" key="1">
    <citation type="submission" date="2019-07" db="EMBL/GenBank/DDBJ databases">
        <title>Whole genome shotgun sequence of Vibrio sagamiensis NBRC 104589.</title>
        <authorList>
            <person name="Hosoyama A."/>
            <person name="Uohara A."/>
            <person name="Ohji S."/>
            <person name="Ichikawa N."/>
        </authorList>
    </citation>
    <scope>NUCLEOTIDE SEQUENCE [LARGE SCALE GENOMIC DNA]</scope>
    <source>
        <strain evidence="2 3">NBRC 104589</strain>
    </source>
</reference>
<sequence length="93" mass="10544">MKNLTFTERDEFKRKSVAEKVSLLLESPIDVSPMVIDGGWGTGKTEFCHKLINLMMEKDSHHLIYVDAFQADHADEPLLTILLGWLTKPAFAI</sequence>
<protein>
    <recommendedName>
        <fullName evidence="1">KAP NTPase domain-containing protein</fullName>
    </recommendedName>
</protein>
<evidence type="ECO:0000313" key="2">
    <source>
        <dbReference type="EMBL" id="GEM76156.1"/>
    </source>
</evidence>
<proteinExistence type="predicted"/>
<organism evidence="2 3">
    <name type="scientific">Vibrio sagamiensis NBRC 104589</name>
    <dbReference type="NCBI Taxonomy" id="1219064"/>
    <lineage>
        <taxon>Bacteria</taxon>
        <taxon>Pseudomonadati</taxon>
        <taxon>Pseudomonadota</taxon>
        <taxon>Gammaproteobacteria</taxon>
        <taxon>Vibrionales</taxon>
        <taxon>Vibrionaceae</taxon>
        <taxon>Vibrio</taxon>
    </lineage>
</organism>
<dbReference type="InterPro" id="IPR011646">
    <property type="entry name" value="KAP_P-loop"/>
</dbReference>
<comment type="caution">
    <text evidence="2">The sequence shown here is derived from an EMBL/GenBank/DDBJ whole genome shotgun (WGS) entry which is preliminary data.</text>
</comment>
<dbReference type="OrthoDB" id="88903at2"/>
<dbReference type="AlphaFoldDB" id="A0A511QG80"/>
<dbReference type="Proteomes" id="UP000321922">
    <property type="component" value="Unassembled WGS sequence"/>
</dbReference>
<accession>A0A511QG80</accession>
<keyword evidence="3" id="KW-1185">Reference proteome</keyword>
<dbReference type="SUPFAM" id="SSF52540">
    <property type="entry name" value="P-loop containing nucleoside triphosphate hydrolases"/>
    <property type="match status" value="1"/>
</dbReference>
<name>A0A511QG80_9VIBR</name>
<evidence type="ECO:0000259" key="1">
    <source>
        <dbReference type="Pfam" id="PF07693"/>
    </source>
</evidence>
<evidence type="ECO:0000313" key="3">
    <source>
        <dbReference type="Proteomes" id="UP000321922"/>
    </source>
</evidence>
<dbReference type="InterPro" id="IPR027417">
    <property type="entry name" value="P-loop_NTPase"/>
</dbReference>